<dbReference type="AlphaFoldDB" id="A0A2P4NUU7"/>
<accession>A0A2P4NUU7</accession>
<sequence length="236" mass="27859">MGWKNVLEEVAEEFVENPLNFVTEDDVQVRLAHRLHEYLEASDGESPFAEWRDPEFDYRHSMRYKQNYRKQMEEKLKDAGSIRRVHTEPTTRTTDEEGHNFVDVVVFRDHIDGVIEWTSSGSKRYPRDAIEVAIELKFVKNLRKPETPESGETARDTYLLKDIQSLRNRTAEGTTRYFFVVSLLDHLYVDDNHDPVEWKNEQYAEWGQQAQRWLADSAGDVQILYVTPMQKTWLTD</sequence>
<dbReference type="EMBL" id="LOPW02000004">
    <property type="protein sequence ID" value="POG56911.1"/>
    <property type="molecule type" value="Genomic_DNA"/>
</dbReference>
<evidence type="ECO:0000313" key="2">
    <source>
        <dbReference type="Proteomes" id="UP000053621"/>
    </source>
</evidence>
<reference evidence="1" key="1">
    <citation type="submission" date="2017-08" db="EMBL/GenBank/DDBJ databases">
        <title>Haloferax marisrubri sp. nov., isolated from the Discovery deep brine-seawater interface in the Red Sea.</title>
        <authorList>
            <person name="Zhang G."/>
            <person name="Stingl U."/>
        </authorList>
    </citation>
    <scope>NUCLEOTIDE SEQUENCE [LARGE SCALE GENOMIC DNA]</scope>
    <source>
        <strain evidence="1">SB3</strain>
    </source>
</reference>
<proteinExistence type="predicted"/>
<evidence type="ECO:0008006" key="3">
    <source>
        <dbReference type="Google" id="ProtNLM"/>
    </source>
</evidence>
<organism evidence="1 2">
    <name type="scientific">Haloferax marisrubri</name>
    <dbReference type="NCBI Taxonomy" id="1544719"/>
    <lineage>
        <taxon>Archaea</taxon>
        <taxon>Methanobacteriati</taxon>
        <taxon>Methanobacteriota</taxon>
        <taxon>Stenosarchaea group</taxon>
        <taxon>Halobacteria</taxon>
        <taxon>Halobacteriales</taxon>
        <taxon>Haloferacaceae</taxon>
        <taxon>Haloferax</taxon>
    </lineage>
</organism>
<name>A0A2P4NUU7_9EURY</name>
<protein>
    <recommendedName>
        <fullName evidence="3">Restriction endonuclease</fullName>
    </recommendedName>
</protein>
<evidence type="ECO:0000313" key="1">
    <source>
        <dbReference type="EMBL" id="POG56911.1"/>
    </source>
</evidence>
<dbReference type="Proteomes" id="UP000053621">
    <property type="component" value="Unassembled WGS sequence"/>
</dbReference>
<comment type="caution">
    <text evidence="1">The sequence shown here is derived from an EMBL/GenBank/DDBJ whole genome shotgun (WGS) entry which is preliminary data.</text>
</comment>
<keyword evidence="2" id="KW-1185">Reference proteome</keyword>
<gene>
    <name evidence="1" type="ORF">AUR65_003530</name>
</gene>